<comment type="caution">
    <text evidence="5">The sequence shown here is derived from an EMBL/GenBank/DDBJ whole genome shotgun (WGS) entry which is preliminary data.</text>
</comment>
<dbReference type="NCBIfam" id="NF038214">
    <property type="entry name" value="IS21_help_AAA"/>
    <property type="match status" value="1"/>
</dbReference>
<evidence type="ECO:0000313" key="6">
    <source>
        <dbReference type="Proteomes" id="UP000027466"/>
    </source>
</evidence>
<dbReference type="AlphaFoldDB" id="A0A069PGA7"/>
<evidence type="ECO:0000256" key="3">
    <source>
        <dbReference type="ARBA" id="ARBA00022840"/>
    </source>
</evidence>
<dbReference type="GO" id="GO:0006260">
    <property type="term" value="P:DNA replication"/>
    <property type="evidence" value="ECO:0007669"/>
    <property type="project" value="TreeGrafter"/>
</dbReference>
<dbReference type="GO" id="GO:0005524">
    <property type="term" value="F:ATP binding"/>
    <property type="evidence" value="ECO:0007669"/>
    <property type="project" value="UniProtKB-KW"/>
</dbReference>
<proteinExistence type="inferred from homology"/>
<evidence type="ECO:0000313" key="5">
    <source>
        <dbReference type="EMBL" id="KDR38879.1"/>
    </source>
</evidence>
<evidence type="ECO:0000256" key="1">
    <source>
        <dbReference type="ARBA" id="ARBA00008059"/>
    </source>
</evidence>
<dbReference type="SUPFAM" id="SSF52540">
    <property type="entry name" value="P-loop containing nucleoside triphosphate hydrolases"/>
    <property type="match status" value="1"/>
</dbReference>
<accession>A0A069PGA7</accession>
<evidence type="ECO:0000256" key="2">
    <source>
        <dbReference type="ARBA" id="ARBA00022741"/>
    </source>
</evidence>
<dbReference type="SMART" id="SM00382">
    <property type="entry name" value="AAA"/>
    <property type="match status" value="1"/>
</dbReference>
<comment type="similarity">
    <text evidence="1">Belongs to the IS21/IS1162 putative ATP-binding protein family.</text>
</comment>
<gene>
    <name evidence="5" type="ORF">BG61_36595</name>
</gene>
<dbReference type="PROSITE" id="PS00675">
    <property type="entry name" value="SIGMA54_INTERACT_1"/>
    <property type="match status" value="1"/>
</dbReference>
<dbReference type="EMBL" id="JFHC01000072">
    <property type="protein sequence ID" value="KDR38879.1"/>
    <property type="molecule type" value="Genomic_DNA"/>
</dbReference>
<dbReference type="PIRSF" id="PIRSF003073">
    <property type="entry name" value="DNAC_TnpB_IstB"/>
    <property type="match status" value="1"/>
</dbReference>
<dbReference type="InterPro" id="IPR003593">
    <property type="entry name" value="AAA+_ATPase"/>
</dbReference>
<keyword evidence="6" id="KW-1185">Reference proteome</keyword>
<dbReference type="Proteomes" id="UP000027466">
    <property type="component" value="Unassembled WGS sequence"/>
</dbReference>
<organism evidence="5 6">
    <name type="scientific">Caballeronia glathei</name>
    <dbReference type="NCBI Taxonomy" id="60547"/>
    <lineage>
        <taxon>Bacteria</taxon>
        <taxon>Pseudomonadati</taxon>
        <taxon>Pseudomonadota</taxon>
        <taxon>Betaproteobacteria</taxon>
        <taxon>Burkholderiales</taxon>
        <taxon>Burkholderiaceae</taxon>
        <taxon>Caballeronia</taxon>
    </lineage>
</organism>
<dbReference type="Pfam" id="PF01695">
    <property type="entry name" value="IstB_IS21"/>
    <property type="match status" value="1"/>
</dbReference>
<dbReference type="PANTHER" id="PTHR30050">
    <property type="entry name" value="CHROMOSOMAL REPLICATION INITIATOR PROTEIN DNAA"/>
    <property type="match status" value="1"/>
</dbReference>
<reference evidence="5 6" key="1">
    <citation type="submission" date="2014-03" db="EMBL/GenBank/DDBJ databases">
        <title>Draft Genome Sequences of Four Burkholderia Strains.</title>
        <authorList>
            <person name="Liu X.Y."/>
            <person name="Li C.X."/>
            <person name="Xu J.H."/>
        </authorList>
    </citation>
    <scope>NUCLEOTIDE SEQUENCE [LARGE SCALE GENOMIC DNA]</scope>
    <source>
        <strain evidence="5 6">DSM 50014</strain>
    </source>
</reference>
<dbReference type="InterPro" id="IPR027417">
    <property type="entry name" value="P-loop_NTPase"/>
</dbReference>
<dbReference type="PANTHER" id="PTHR30050:SF4">
    <property type="entry name" value="ATP-BINDING PROTEIN RV3427C IN INSERTION SEQUENCE-RELATED"/>
    <property type="match status" value="1"/>
</dbReference>
<name>A0A069PGA7_9BURK</name>
<dbReference type="CDD" id="cd00009">
    <property type="entry name" value="AAA"/>
    <property type="match status" value="1"/>
</dbReference>
<sequence length="269" mass="30244">MNPSPELNTILKQLRLSGVLDSLEQRNRQAIDGQLAYTEFLAMLLHDEVARRDQKKLGARLVRAGFGLGKTLETFNFDRLPKLNRAHIHDLATGRYIDEKVAILMVGQTGVGKSHIAQALGHCAARQGRDVLFVTQTDLIRKLHAARATGLYERKFQQFVRVPLLIVDDFALKPLRAPHDEDFHDLVAARYERAATILTSNLDLSEWGDAFPDNRVLGAATLDRLRHGAYRIVIEGESFRKPKPMPENGEIAVAKSSKNRILEAVRIRV</sequence>
<dbReference type="RefSeq" id="WP_035930133.1">
    <property type="nucleotide sequence ID" value="NZ_CADFFX010000004.1"/>
</dbReference>
<keyword evidence="3" id="KW-0067">ATP-binding</keyword>
<feature type="domain" description="AAA+ ATPase" evidence="4">
    <location>
        <begin position="99"/>
        <end position="231"/>
    </location>
</feature>
<evidence type="ECO:0000259" key="4">
    <source>
        <dbReference type="SMART" id="SM00382"/>
    </source>
</evidence>
<dbReference type="InterPro" id="IPR047661">
    <property type="entry name" value="IstB"/>
</dbReference>
<dbReference type="InterPro" id="IPR025662">
    <property type="entry name" value="Sigma_54_int_dom_ATP-bd_1"/>
</dbReference>
<protein>
    <recommendedName>
        <fullName evidence="4">AAA+ ATPase domain-containing protein</fullName>
    </recommendedName>
</protein>
<dbReference type="STRING" id="60547.GCA_000751215_02239"/>
<dbReference type="InterPro" id="IPR028350">
    <property type="entry name" value="DNAC/IstB-like"/>
</dbReference>
<dbReference type="Gene3D" id="3.40.50.300">
    <property type="entry name" value="P-loop containing nucleotide triphosphate hydrolases"/>
    <property type="match status" value="1"/>
</dbReference>
<dbReference type="InterPro" id="IPR002611">
    <property type="entry name" value="IstB_ATP-bd"/>
</dbReference>
<keyword evidence="2" id="KW-0547">Nucleotide-binding</keyword>